<dbReference type="AlphaFoldDB" id="A0A0F5IBW8"/>
<gene>
    <name evidence="1" type="ORF">QY95_02664</name>
</gene>
<name>A0A0F5IBW8_BACTR</name>
<evidence type="ECO:0000313" key="2">
    <source>
        <dbReference type="Proteomes" id="UP000031563"/>
    </source>
</evidence>
<sequence>MKFLQHFINQRVQTITAEELLKYADGLDIPLRRREAEEIAFRLRRRRVDLFDEYQREELLREVADITGEQTARKLQKLLAMFE</sequence>
<organism evidence="1 2">
    <name type="scientific">Bacillus thermotolerans</name>
    <name type="common">Quasibacillus thermotolerans</name>
    <dbReference type="NCBI Taxonomy" id="1221996"/>
    <lineage>
        <taxon>Bacteria</taxon>
        <taxon>Bacillati</taxon>
        <taxon>Bacillota</taxon>
        <taxon>Bacilli</taxon>
        <taxon>Bacillales</taxon>
        <taxon>Bacillaceae</taxon>
        <taxon>Bacillus</taxon>
    </lineage>
</organism>
<dbReference type="InterPro" id="IPR020277">
    <property type="entry name" value="DUF2624"/>
</dbReference>
<protein>
    <recommendedName>
        <fullName evidence="3">DUF2624 domain-containing protein</fullName>
    </recommendedName>
</protein>
<dbReference type="Pfam" id="PF11116">
    <property type="entry name" value="DUF2624"/>
    <property type="match status" value="1"/>
</dbReference>
<dbReference type="Proteomes" id="UP000031563">
    <property type="component" value="Unassembled WGS sequence"/>
</dbReference>
<evidence type="ECO:0000313" key="1">
    <source>
        <dbReference type="EMBL" id="KKB43064.1"/>
    </source>
</evidence>
<comment type="caution">
    <text evidence="1">The sequence shown here is derived from an EMBL/GenBank/DDBJ whole genome shotgun (WGS) entry which is preliminary data.</text>
</comment>
<evidence type="ECO:0008006" key="3">
    <source>
        <dbReference type="Google" id="ProtNLM"/>
    </source>
</evidence>
<dbReference type="STRING" id="1221996.QY95_02664"/>
<dbReference type="OrthoDB" id="2969575at2"/>
<proteinExistence type="predicted"/>
<accession>A0A0F5IBW8</accession>
<keyword evidence="2" id="KW-1185">Reference proteome</keyword>
<dbReference type="RefSeq" id="WP_039236319.1">
    <property type="nucleotide sequence ID" value="NZ_JWIQ02000032.1"/>
</dbReference>
<reference evidence="1" key="1">
    <citation type="submission" date="2015-02" db="EMBL/GenBank/DDBJ databases">
        <title>Genome Assembly of Bacillaceae bacterium MTCC 8252.</title>
        <authorList>
            <person name="Verma A."/>
            <person name="Khatri I."/>
            <person name="Mual P."/>
            <person name="Subramanian S."/>
            <person name="Krishnamurthi S."/>
        </authorList>
    </citation>
    <scope>NUCLEOTIDE SEQUENCE [LARGE SCALE GENOMIC DNA]</scope>
    <source>
        <strain evidence="1">MTCC 8252</strain>
    </source>
</reference>
<dbReference type="EMBL" id="JWIR02000005">
    <property type="protein sequence ID" value="KKB43064.1"/>
    <property type="molecule type" value="Genomic_DNA"/>
</dbReference>
<accession>A0A0F5HJM7</accession>